<evidence type="ECO:0000313" key="4">
    <source>
        <dbReference type="Proteomes" id="UP001176961"/>
    </source>
</evidence>
<evidence type="ECO:0000259" key="2">
    <source>
        <dbReference type="Pfam" id="PF18701"/>
    </source>
</evidence>
<name>A0AA36GFE0_CYLNA</name>
<comment type="caution">
    <text evidence="3">The sequence shown here is derived from an EMBL/GenBank/DDBJ whole genome shotgun (WGS) entry which is preliminary data.</text>
</comment>
<evidence type="ECO:0000256" key="1">
    <source>
        <dbReference type="SAM" id="MobiDB-lite"/>
    </source>
</evidence>
<organism evidence="3 4">
    <name type="scientific">Cylicocyclus nassatus</name>
    <name type="common">Nematode worm</name>
    <dbReference type="NCBI Taxonomy" id="53992"/>
    <lineage>
        <taxon>Eukaryota</taxon>
        <taxon>Metazoa</taxon>
        <taxon>Ecdysozoa</taxon>
        <taxon>Nematoda</taxon>
        <taxon>Chromadorea</taxon>
        <taxon>Rhabditida</taxon>
        <taxon>Rhabditina</taxon>
        <taxon>Rhabditomorpha</taxon>
        <taxon>Strongyloidea</taxon>
        <taxon>Strongylidae</taxon>
        <taxon>Cylicocyclus</taxon>
    </lineage>
</organism>
<dbReference type="AlphaFoldDB" id="A0AA36GFE0"/>
<keyword evidence="4" id="KW-1185">Reference proteome</keyword>
<gene>
    <name evidence="3" type="ORF">CYNAS_LOCUS951</name>
</gene>
<proteinExistence type="predicted"/>
<reference evidence="3" key="1">
    <citation type="submission" date="2023-07" db="EMBL/GenBank/DDBJ databases">
        <authorList>
            <consortium name="CYATHOMIX"/>
        </authorList>
    </citation>
    <scope>NUCLEOTIDE SEQUENCE</scope>
    <source>
        <strain evidence="3">N/A</strain>
    </source>
</reference>
<accession>A0AA36GFE0</accession>
<feature type="region of interest" description="Disordered" evidence="1">
    <location>
        <begin position="170"/>
        <end position="194"/>
    </location>
</feature>
<dbReference type="EMBL" id="CATQJL010000001">
    <property type="protein sequence ID" value="CAJ0588968.1"/>
    <property type="molecule type" value="Genomic_DNA"/>
</dbReference>
<dbReference type="Pfam" id="PF18701">
    <property type="entry name" value="DUF5641"/>
    <property type="match status" value="1"/>
</dbReference>
<sequence length="194" mass="22507">MQQIPKEDCMYVHGQYVKELSGDPKHDTLHVPMKIAEQLGGLNYNLPKRIESSSSDNYESLCTRYNALRNDLDHFWNIWQKDYLAALADREATRSRNGRGTIVPPRVGDILIIREQDVPRSTWFLGLILQLHTSSDGQVRLARIRTGKRHILDRTINHLVPHEISAKHVEDIQTSKQQRQATRKRQSRKVKAEH</sequence>
<dbReference type="Proteomes" id="UP001176961">
    <property type="component" value="Unassembled WGS sequence"/>
</dbReference>
<protein>
    <recommendedName>
        <fullName evidence="2">DUF5641 domain-containing protein</fullName>
    </recommendedName>
</protein>
<feature type="domain" description="DUF5641" evidence="2">
    <location>
        <begin position="64"/>
        <end position="161"/>
    </location>
</feature>
<feature type="compositionally biased region" description="Basic residues" evidence="1">
    <location>
        <begin position="181"/>
        <end position="194"/>
    </location>
</feature>
<evidence type="ECO:0000313" key="3">
    <source>
        <dbReference type="EMBL" id="CAJ0588968.1"/>
    </source>
</evidence>
<dbReference type="InterPro" id="IPR040676">
    <property type="entry name" value="DUF5641"/>
</dbReference>
<dbReference type="PANTHER" id="PTHR47331">
    <property type="entry name" value="PHD-TYPE DOMAIN-CONTAINING PROTEIN"/>
    <property type="match status" value="1"/>
</dbReference>